<dbReference type="PANTHER" id="PTHR30294:SF38">
    <property type="entry name" value="TRANSPORT PERMEASE PROTEIN"/>
    <property type="match status" value="1"/>
</dbReference>
<dbReference type="Proteomes" id="UP000316598">
    <property type="component" value="Unassembled WGS sequence"/>
</dbReference>
<accession>A0A5C5WMQ9</accession>
<organism evidence="10 11">
    <name type="scientific">Rubripirellula amarantea</name>
    <dbReference type="NCBI Taxonomy" id="2527999"/>
    <lineage>
        <taxon>Bacteria</taxon>
        <taxon>Pseudomonadati</taxon>
        <taxon>Planctomycetota</taxon>
        <taxon>Planctomycetia</taxon>
        <taxon>Pirellulales</taxon>
        <taxon>Pirellulaceae</taxon>
        <taxon>Rubripirellula</taxon>
    </lineage>
</organism>
<evidence type="ECO:0000256" key="2">
    <source>
        <dbReference type="ARBA" id="ARBA00007783"/>
    </source>
</evidence>
<keyword evidence="4" id="KW-1003">Cell membrane</keyword>
<dbReference type="Pfam" id="PF12698">
    <property type="entry name" value="ABC2_membrane_3"/>
    <property type="match status" value="1"/>
</dbReference>
<keyword evidence="7 8" id="KW-0472">Membrane</keyword>
<evidence type="ECO:0000256" key="5">
    <source>
        <dbReference type="ARBA" id="ARBA00022692"/>
    </source>
</evidence>
<feature type="transmembrane region" description="Helical" evidence="8">
    <location>
        <begin position="320"/>
        <end position="342"/>
    </location>
</feature>
<gene>
    <name evidence="10" type="primary">ybhS</name>
    <name evidence="10" type="ORF">Pla22_40700</name>
</gene>
<name>A0A5C5WMQ9_9BACT</name>
<evidence type="ECO:0000313" key="11">
    <source>
        <dbReference type="Proteomes" id="UP000316598"/>
    </source>
</evidence>
<comment type="caution">
    <text evidence="10">The sequence shown here is derived from an EMBL/GenBank/DDBJ whole genome shotgun (WGS) entry which is preliminary data.</text>
</comment>
<proteinExistence type="inferred from homology"/>
<evidence type="ECO:0000256" key="6">
    <source>
        <dbReference type="ARBA" id="ARBA00022989"/>
    </source>
</evidence>
<sequence>MSLLSSAWIIAKKDLRVYFRDRMSLLLGFLLPIVLVTTFGFIMGQAGGGNGQMPKVALWVSDRDQTETSEAFIDALRGSEMLRILPSTDATESDHATIERKVADGDTSHVLVIEQGFATVIERSEEGALRLIRDPGRTMEDRLINLGIMQAMYSVQGGEYWSTMMGKQFANAGMPEIDLQQFNQTASELSSVIERWASTTDQDIFASEDAGSFGFFGTSTAVANEDVVPPDRPKQVTYRLAQSVSGVSVMMLMFGLASCGVTLLIERDRGTMARLLASPVSRNSILLGKVLFTLIVGMIQMIILLLYGELLFGIGVFRDPVTLVMISLVWTVAATSFGMLIAAFSRTPKQADSMTPLVTLTFAALGGCWFPLQMIELPRAVEWMCKSTPTYWAMSAFQGYFWDGLGLGSSKVLFAVAVQLGFAIVMMVIASRLFQRNFVRG</sequence>
<keyword evidence="11" id="KW-1185">Reference proteome</keyword>
<keyword evidence="6 8" id="KW-1133">Transmembrane helix</keyword>
<evidence type="ECO:0000256" key="3">
    <source>
        <dbReference type="ARBA" id="ARBA00022448"/>
    </source>
</evidence>
<comment type="subcellular location">
    <subcellularLocation>
        <location evidence="1">Cell membrane</location>
        <topology evidence="1">Multi-pass membrane protein</topology>
    </subcellularLocation>
</comment>
<keyword evidence="3" id="KW-0813">Transport</keyword>
<dbReference type="InterPro" id="IPR047817">
    <property type="entry name" value="ABC2_TM_bact-type"/>
</dbReference>
<evidence type="ECO:0000313" key="10">
    <source>
        <dbReference type="EMBL" id="TWT51293.1"/>
    </source>
</evidence>
<dbReference type="InterPro" id="IPR013525">
    <property type="entry name" value="ABC2_TM"/>
</dbReference>
<evidence type="ECO:0000256" key="7">
    <source>
        <dbReference type="ARBA" id="ARBA00023136"/>
    </source>
</evidence>
<dbReference type="GO" id="GO:0005886">
    <property type="term" value="C:plasma membrane"/>
    <property type="evidence" value="ECO:0007669"/>
    <property type="project" value="UniProtKB-SubCell"/>
</dbReference>
<evidence type="ECO:0000256" key="4">
    <source>
        <dbReference type="ARBA" id="ARBA00022475"/>
    </source>
</evidence>
<feature type="transmembrane region" description="Helical" evidence="8">
    <location>
        <begin position="286"/>
        <end position="308"/>
    </location>
</feature>
<dbReference type="OrthoDB" id="3078158at2"/>
<feature type="transmembrane region" description="Helical" evidence="8">
    <location>
        <begin position="412"/>
        <end position="434"/>
    </location>
</feature>
<feature type="transmembrane region" description="Helical" evidence="8">
    <location>
        <begin position="244"/>
        <end position="265"/>
    </location>
</feature>
<dbReference type="GO" id="GO:0140359">
    <property type="term" value="F:ABC-type transporter activity"/>
    <property type="evidence" value="ECO:0007669"/>
    <property type="project" value="InterPro"/>
</dbReference>
<dbReference type="RefSeq" id="WP_146516370.1">
    <property type="nucleotide sequence ID" value="NZ_SJPI01000002.1"/>
</dbReference>
<feature type="domain" description="ABC transmembrane type-2" evidence="9">
    <location>
        <begin position="197"/>
        <end position="437"/>
    </location>
</feature>
<comment type="similarity">
    <text evidence="2">Belongs to the ABC-2 integral membrane protein family.</text>
</comment>
<feature type="transmembrane region" description="Helical" evidence="8">
    <location>
        <begin position="354"/>
        <end position="372"/>
    </location>
</feature>
<keyword evidence="5 8" id="KW-0812">Transmembrane</keyword>
<dbReference type="PROSITE" id="PS51012">
    <property type="entry name" value="ABC_TM2"/>
    <property type="match status" value="1"/>
</dbReference>
<evidence type="ECO:0000256" key="1">
    <source>
        <dbReference type="ARBA" id="ARBA00004651"/>
    </source>
</evidence>
<dbReference type="PANTHER" id="PTHR30294">
    <property type="entry name" value="MEMBRANE COMPONENT OF ABC TRANSPORTER YHHJ-RELATED"/>
    <property type="match status" value="1"/>
</dbReference>
<dbReference type="Gene3D" id="3.40.1710.10">
    <property type="entry name" value="abc type-2 transporter like domain"/>
    <property type="match status" value="1"/>
</dbReference>
<reference evidence="10 11" key="1">
    <citation type="submission" date="2019-02" db="EMBL/GenBank/DDBJ databases">
        <title>Deep-cultivation of Planctomycetes and their phenomic and genomic characterization uncovers novel biology.</title>
        <authorList>
            <person name="Wiegand S."/>
            <person name="Jogler M."/>
            <person name="Boedeker C."/>
            <person name="Pinto D."/>
            <person name="Vollmers J."/>
            <person name="Rivas-Marin E."/>
            <person name="Kohn T."/>
            <person name="Peeters S.H."/>
            <person name="Heuer A."/>
            <person name="Rast P."/>
            <person name="Oberbeckmann S."/>
            <person name="Bunk B."/>
            <person name="Jeske O."/>
            <person name="Meyerdierks A."/>
            <person name="Storesund J.E."/>
            <person name="Kallscheuer N."/>
            <person name="Luecker S."/>
            <person name="Lage O.M."/>
            <person name="Pohl T."/>
            <person name="Merkel B.J."/>
            <person name="Hornburger P."/>
            <person name="Mueller R.-W."/>
            <person name="Bruemmer F."/>
            <person name="Labrenz M."/>
            <person name="Spormann A.M."/>
            <person name="Op Den Camp H."/>
            <person name="Overmann J."/>
            <person name="Amann R."/>
            <person name="Jetten M.S.M."/>
            <person name="Mascher T."/>
            <person name="Medema M.H."/>
            <person name="Devos D.P."/>
            <person name="Kaster A.-K."/>
            <person name="Ovreas L."/>
            <person name="Rohde M."/>
            <person name="Galperin M.Y."/>
            <person name="Jogler C."/>
        </authorList>
    </citation>
    <scope>NUCLEOTIDE SEQUENCE [LARGE SCALE GENOMIC DNA]</scope>
    <source>
        <strain evidence="10 11">Pla22</strain>
    </source>
</reference>
<dbReference type="AlphaFoldDB" id="A0A5C5WMQ9"/>
<protein>
    <submittedName>
        <fullName evidence="10">Inner membrane transport permease YbhS</fullName>
    </submittedName>
</protein>
<dbReference type="EMBL" id="SJPI01000002">
    <property type="protein sequence ID" value="TWT51293.1"/>
    <property type="molecule type" value="Genomic_DNA"/>
</dbReference>
<dbReference type="InterPro" id="IPR051449">
    <property type="entry name" value="ABC-2_transporter_component"/>
</dbReference>
<evidence type="ECO:0000259" key="9">
    <source>
        <dbReference type="PROSITE" id="PS51012"/>
    </source>
</evidence>
<evidence type="ECO:0000256" key="8">
    <source>
        <dbReference type="SAM" id="Phobius"/>
    </source>
</evidence>